<dbReference type="InterPro" id="IPR001387">
    <property type="entry name" value="Cro/C1-type_HTH"/>
</dbReference>
<dbReference type="SUPFAM" id="SSF47413">
    <property type="entry name" value="lambda repressor-like DNA-binding domains"/>
    <property type="match status" value="1"/>
</dbReference>
<dbReference type="AlphaFoldDB" id="A0A923RW51"/>
<dbReference type="Proteomes" id="UP000606720">
    <property type="component" value="Unassembled WGS sequence"/>
</dbReference>
<dbReference type="SMART" id="SM00530">
    <property type="entry name" value="HTH_XRE"/>
    <property type="match status" value="1"/>
</dbReference>
<name>A0A923RW51_9FIRM</name>
<organism evidence="2 3">
    <name type="scientific">Roseburia zhanii</name>
    <dbReference type="NCBI Taxonomy" id="2763064"/>
    <lineage>
        <taxon>Bacteria</taxon>
        <taxon>Bacillati</taxon>
        <taxon>Bacillota</taxon>
        <taxon>Clostridia</taxon>
        <taxon>Lachnospirales</taxon>
        <taxon>Lachnospiraceae</taxon>
        <taxon>Roseburia</taxon>
    </lineage>
</organism>
<dbReference type="RefSeq" id="WP_186867507.1">
    <property type="nucleotide sequence ID" value="NZ_JACOPH010000012.1"/>
</dbReference>
<dbReference type="Gene3D" id="1.10.260.40">
    <property type="entry name" value="lambda repressor-like DNA-binding domains"/>
    <property type="match status" value="1"/>
</dbReference>
<feature type="domain" description="HTH cro/C1-type" evidence="1">
    <location>
        <begin position="21"/>
        <end position="62"/>
    </location>
</feature>
<dbReference type="GO" id="GO:0003677">
    <property type="term" value="F:DNA binding"/>
    <property type="evidence" value="ECO:0007669"/>
    <property type="project" value="InterPro"/>
</dbReference>
<evidence type="ECO:0000313" key="2">
    <source>
        <dbReference type="EMBL" id="MBC5714924.1"/>
    </source>
</evidence>
<comment type="caution">
    <text evidence="2">The sequence shown here is derived from an EMBL/GenBank/DDBJ whole genome shotgun (WGS) entry which is preliminary data.</text>
</comment>
<gene>
    <name evidence="2" type="ORF">H8S17_12070</name>
</gene>
<sequence length="104" mass="11841">MGIFQQRFIQAKEQSGLRWIDIANRSGLDKASISQYKNGVHTPEPDALYHLAVALNVSMEWLTSAEISVSDSELLNQYHQLNELGKSELIQFLDDLSSDQKYKK</sequence>
<evidence type="ECO:0000259" key="1">
    <source>
        <dbReference type="PROSITE" id="PS50943"/>
    </source>
</evidence>
<evidence type="ECO:0000313" key="3">
    <source>
        <dbReference type="Proteomes" id="UP000606720"/>
    </source>
</evidence>
<dbReference type="CDD" id="cd00093">
    <property type="entry name" value="HTH_XRE"/>
    <property type="match status" value="1"/>
</dbReference>
<dbReference type="InterPro" id="IPR010982">
    <property type="entry name" value="Lambda_DNA-bd_dom_sf"/>
</dbReference>
<accession>A0A923RW51</accession>
<protein>
    <submittedName>
        <fullName evidence="2">Helix-turn-helix transcriptional regulator</fullName>
    </submittedName>
</protein>
<dbReference type="Pfam" id="PF01381">
    <property type="entry name" value="HTH_3"/>
    <property type="match status" value="1"/>
</dbReference>
<dbReference type="PROSITE" id="PS50943">
    <property type="entry name" value="HTH_CROC1"/>
    <property type="match status" value="1"/>
</dbReference>
<proteinExistence type="predicted"/>
<reference evidence="2" key="1">
    <citation type="submission" date="2020-08" db="EMBL/GenBank/DDBJ databases">
        <title>Genome public.</title>
        <authorList>
            <person name="Liu C."/>
            <person name="Sun Q."/>
        </authorList>
    </citation>
    <scope>NUCLEOTIDE SEQUENCE</scope>
    <source>
        <strain evidence="2">BX1005</strain>
    </source>
</reference>
<keyword evidence="3" id="KW-1185">Reference proteome</keyword>
<dbReference type="EMBL" id="JACOPH010000012">
    <property type="protein sequence ID" value="MBC5714924.1"/>
    <property type="molecule type" value="Genomic_DNA"/>
</dbReference>